<dbReference type="WBParaSite" id="EVEC_0001209701-mRNA-1">
    <property type="protein sequence ID" value="EVEC_0001209701-mRNA-1"/>
    <property type="gene ID" value="EVEC_0001209701"/>
</dbReference>
<keyword evidence="3" id="KW-1185">Reference proteome</keyword>
<evidence type="ECO:0000256" key="1">
    <source>
        <dbReference type="SAM" id="MobiDB-lite"/>
    </source>
</evidence>
<protein>
    <submittedName>
        <fullName evidence="4">Recep_L_domain domain-containing protein</fullName>
    </submittedName>
</protein>
<evidence type="ECO:0000313" key="2">
    <source>
        <dbReference type="EMBL" id="VDD96584.1"/>
    </source>
</evidence>
<accession>A0A0N4VMD9</accession>
<evidence type="ECO:0000313" key="3">
    <source>
        <dbReference type="Proteomes" id="UP000274131"/>
    </source>
</evidence>
<dbReference type="OrthoDB" id="5872779at2759"/>
<sequence>NYGNSTINGTLDSNFLLVSEFFFAKPVFVKINTGGIMTSLCEVVKLSVGKFGNPSKTPFSSTRSFLHIRYAPVSGFRNHPRGGTCSVTGQEILDNPADVGSRGCLPEELQENSCWWNGPEWLSKNEDEWPENVEVTQEEVTQEAQPEQTQQLTTLVVNHDQREEVIDVTGHSILHKLESVVSRILILNVKNDETNGVTKPMEQLQKLRNREWEQDRRKNGNK</sequence>
<organism evidence="4">
    <name type="scientific">Enterobius vermicularis</name>
    <name type="common">Human pinworm</name>
    <dbReference type="NCBI Taxonomy" id="51028"/>
    <lineage>
        <taxon>Eukaryota</taxon>
        <taxon>Metazoa</taxon>
        <taxon>Ecdysozoa</taxon>
        <taxon>Nematoda</taxon>
        <taxon>Chromadorea</taxon>
        <taxon>Rhabditida</taxon>
        <taxon>Spirurina</taxon>
        <taxon>Oxyuridomorpha</taxon>
        <taxon>Oxyuroidea</taxon>
        <taxon>Oxyuridae</taxon>
        <taxon>Enterobius</taxon>
    </lineage>
</organism>
<feature type="compositionally biased region" description="Basic and acidic residues" evidence="1">
    <location>
        <begin position="208"/>
        <end position="222"/>
    </location>
</feature>
<dbReference type="EMBL" id="UXUI01011897">
    <property type="protein sequence ID" value="VDD96584.1"/>
    <property type="molecule type" value="Genomic_DNA"/>
</dbReference>
<evidence type="ECO:0000313" key="4">
    <source>
        <dbReference type="WBParaSite" id="EVEC_0001209701-mRNA-1"/>
    </source>
</evidence>
<proteinExistence type="predicted"/>
<reference evidence="4" key="1">
    <citation type="submission" date="2017-02" db="UniProtKB">
        <authorList>
            <consortium name="WormBaseParasite"/>
        </authorList>
    </citation>
    <scope>IDENTIFICATION</scope>
</reference>
<dbReference type="Proteomes" id="UP000274131">
    <property type="component" value="Unassembled WGS sequence"/>
</dbReference>
<reference evidence="2 3" key="2">
    <citation type="submission" date="2018-10" db="EMBL/GenBank/DDBJ databases">
        <authorList>
            <consortium name="Pathogen Informatics"/>
        </authorList>
    </citation>
    <scope>NUCLEOTIDE SEQUENCE [LARGE SCALE GENOMIC DNA]</scope>
</reference>
<dbReference type="AlphaFoldDB" id="A0A0N4VMD9"/>
<gene>
    <name evidence="2" type="ORF">EVEC_LOCUS11335</name>
</gene>
<name>A0A0N4VMD9_ENTVE</name>
<dbReference type="STRING" id="51028.A0A0N4VMD9"/>
<feature type="region of interest" description="Disordered" evidence="1">
    <location>
        <begin position="197"/>
        <end position="222"/>
    </location>
</feature>